<protein>
    <recommendedName>
        <fullName evidence="5">SGNH hydrolase-type esterase domain-containing protein</fullName>
    </recommendedName>
</protein>
<evidence type="ECO:0008006" key="5">
    <source>
        <dbReference type="Google" id="ProtNLM"/>
    </source>
</evidence>
<dbReference type="VEuPathDB" id="FungiDB:AMAG_03303"/>
<evidence type="ECO:0000256" key="1">
    <source>
        <dbReference type="ARBA" id="ARBA00008668"/>
    </source>
</evidence>
<dbReference type="STRING" id="578462.A0A0L0S5H5"/>
<gene>
    <name evidence="3" type="ORF">AMAG_03303</name>
</gene>
<dbReference type="PANTHER" id="PTHR22835:SF659">
    <property type="entry name" value="GDSL LIPASE_ACYLHYDROLASE, PUTATIVE (AFU_ORTHOLOGUE AFUA_2G00510)-RELATED"/>
    <property type="match status" value="1"/>
</dbReference>
<evidence type="ECO:0000256" key="2">
    <source>
        <dbReference type="SAM" id="SignalP"/>
    </source>
</evidence>
<organism evidence="3 4">
    <name type="scientific">Allomyces macrogynus (strain ATCC 38327)</name>
    <name type="common">Allomyces javanicus var. macrogynus</name>
    <dbReference type="NCBI Taxonomy" id="578462"/>
    <lineage>
        <taxon>Eukaryota</taxon>
        <taxon>Fungi</taxon>
        <taxon>Fungi incertae sedis</taxon>
        <taxon>Blastocladiomycota</taxon>
        <taxon>Blastocladiomycetes</taxon>
        <taxon>Blastocladiales</taxon>
        <taxon>Blastocladiaceae</taxon>
        <taxon>Allomyces</taxon>
    </lineage>
</organism>
<dbReference type="PROSITE" id="PS51257">
    <property type="entry name" value="PROKAR_LIPOPROTEIN"/>
    <property type="match status" value="1"/>
</dbReference>
<dbReference type="AlphaFoldDB" id="A0A0L0S5H5"/>
<dbReference type="Proteomes" id="UP000054350">
    <property type="component" value="Unassembled WGS sequence"/>
</dbReference>
<dbReference type="Pfam" id="PF00657">
    <property type="entry name" value="Lipase_GDSL"/>
    <property type="match status" value="1"/>
</dbReference>
<dbReference type="OMA" id="MNRCISS"/>
<dbReference type="EMBL" id="GG745331">
    <property type="protein sequence ID" value="KNE57614.1"/>
    <property type="molecule type" value="Genomic_DNA"/>
</dbReference>
<dbReference type="PANTHER" id="PTHR22835">
    <property type="entry name" value="ZINC FINGER FYVE DOMAIN CONTAINING PROTEIN"/>
    <property type="match status" value="1"/>
</dbReference>
<feature type="signal peptide" evidence="2">
    <location>
        <begin position="1"/>
        <end position="26"/>
    </location>
</feature>
<dbReference type="OrthoDB" id="1600564at2759"/>
<comment type="similarity">
    <text evidence="1">Belongs to the 'GDSL' lipolytic enzyme family.</text>
</comment>
<evidence type="ECO:0000313" key="4">
    <source>
        <dbReference type="Proteomes" id="UP000054350"/>
    </source>
</evidence>
<dbReference type="InterPro" id="IPR001087">
    <property type="entry name" value="GDSL"/>
</dbReference>
<reference evidence="3 4" key="1">
    <citation type="submission" date="2009-11" db="EMBL/GenBank/DDBJ databases">
        <title>Annotation of Allomyces macrogynus ATCC 38327.</title>
        <authorList>
            <consortium name="The Broad Institute Genome Sequencing Platform"/>
            <person name="Russ C."/>
            <person name="Cuomo C."/>
            <person name="Burger G."/>
            <person name="Gray M.W."/>
            <person name="Holland P.W.H."/>
            <person name="King N."/>
            <person name="Lang F.B.F."/>
            <person name="Roger A.J."/>
            <person name="Ruiz-Trillo I."/>
            <person name="Young S.K."/>
            <person name="Zeng Q."/>
            <person name="Gargeya S."/>
            <person name="Fitzgerald M."/>
            <person name="Haas B."/>
            <person name="Abouelleil A."/>
            <person name="Alvarado L."/>
            <person name="Arachchi H.M."/>
            <person name="Berlin A."/>
            <person name="Chapman S.B."/>
            <person name="Gearin G."/>
            <person name="Goldberg J."/>
            <person name="Griggs A."/>
            <person name="Gujja S."/>
            <person name="Hansen M."/>
            <person name="Heiman D."/>
            <person name="Howarth C."/>
            <person name="Larimer J."/>
            <person name="Lui A."/>
            <person name="MacDonald P.J.P."/>
            <person name="McCowen C."/>
            <person name="Montmayeur A."/>
            <person name="Murphy C."/>
            <person name="Neiman D."/>
            <person name="Pearson M."/>
            <person name="Priest M."/>
            <person name="Roberts A."/>
            <person name="Saif S."/>
            <person name="Shea T."/>
            <person name="Sisk P."/>
            <person name="Stolte C."/>
            <person name="Sykes S."/>
            <person name="Wortman J."/>
            <person name="Nusbaum C."/>
            <person name="Birren B."/>
        </authorList>
    </citation>
    <scope>NUCLEOTIDE SEQUENCE [LARGE SCALE GENOMIC DNA]</scope>
    <source>
        <strain evidence="3 4">ATCC 38327</strain>
    </source>
</reference>
<proteinExistence type="inferred from homology"/>
<dbReference type="SUPFAM" id="SSF52266">
    <property type="entry name" value="SGNH hydrolase"/>
    <property type="match status" value="1"/>
</dbReference>
<feature type="chain" id="PRO_5005547908" description="SGNH hydrolase-type esterase domain-containing protein" evidence="2">
    <location>
        <begin position="27"/>
        <end position="374"/>
    </location>
</feature>
<dbReference type="Gene3D" id="3.40.50.1110">
    <property type="entry name" value="SGNH hydrolase"/>
    <property type="match status" value="1"/>
</dbReference>
<sequence>MAARIAPRRPHNLVVLLAALLGCVAAGLVTVASPVPAAAESTLLDELLGPNTHFDSIVTFGDSMSDNGNTWKLTNQTWPLAPFDHGRFSDGPVWVEHLAGMLADAGKPALPLRNLAYGGATTSNAFIQGYSGPKEDVPVPSVQDQLARFAKERAQTGADKFGRTLYTVWAGGNDIYYFGKNSKILNPVKLAGSIMDAVTAIDALHAQDKPTNPACLGHHRILVMTVPPLSKVPAMRTQSPLIRAAITAQTALTNLDLGARIFAYNAGRVLRGQRTTVTLVDVTPFMEALAASPASFGLPTPQPGFGGAEDLCVVITDPVAPKYTVCPDPQAHIFYDTFHLTSGVQAKLARVVATALGKVDVPSTVANLKVETGN</sequence>
<reference evidence="4" key="2">
    <citation type="submission" date="2009-11" db="EMBL/GenBank/DDBJ databases">
        <title>The Genome Sequence of Allomyces macrogynus strain ATCC 38327.</title>
        <authorList>
            <consortium name="The Broad Institute Genome Sequencing Platform"/>
            <person name="Russ C."/>
            <person name="Cuomo C."/>
            <person name="Shea T."/>
            <person name="Young S.K."/>
            <person name="Zeng Q."/>
            <person name="Koehrsen M."/>
            <person name="Haas B."/>
            <person name="Borodovsky M."/>
            <person name="Guigo R."/>
            <person name="Alvarado L."/>
            <person name="Berlin A."/>
            <person name="Borenstein D."/>
            <person name="Chen Z."/>
            <person name="Engels R."/>
            <person name="Freedman E."/>
            <person name="Gellesch M."/>
            <person name="Goldberg J."/>
            <person name="Griggs A."/>
            <person name="Gujja S."/>
            <person name="Heiman D."/>
            <person name="Hepburn T."/>
            <person name="Howarth C."/>
            <person name="Jen D."/>
            <person name="Larson L."/>
            <person name="Lewis B."/>
            <person name="Mehta T."/>
            <person name="Park D."/>
            <person name="Pearson M."/>
            <person name="Roberts A."/>
            <person name="Saif S."/>
            <person name="Shenoy N."/>
            <person name="Sisk P."/>
            <person name="Stolte C."/>
            <person name="Sykes S."/>
            <person name="Walk T."/>
            <person name="White J."/>
            <person name="Yandava C."/>
            <person name="Burger G."/>
            <person name="Gray M.W."/>
            <person name="Holland P.W.H."/>
            <person name="King N."/>
            <person name="Lang F.B.F."/>
            <person name="Roger A.J."/>
            <person name="Ruiz-Trillo I."/>
            <person name="Lander E."/>
            <person name="Nusbaum C."/>
        </authorList>
    </citation>
    <scope>NUCLEOTIDE SEQUENCE [LARGE SCALE GENOMIC DNA]</scope>
    <source>
        <strain evidence="4">ATCC 38327</strain>
    </source>
</reference>
<name>A0A0L0S5H5_ALLM3</name>
<accession>A0A0L0S5H5</accession>
<dbReference type="InterPro" id="IPR036514">
    <property type="entry name" value="SGNH_hydro_sf"/>
</dbReference>
<dbReference type="CDD" id="cd01846">
    <property type="entry name" value="fatty_acyltransferase_like"/>
    <property type="match status" value="1"/>
</dbReference>
<dbReference type="GO" id="GO:0016788">
    <property type="term" value="F:hydrolase activity, acting on ester bonds"/>
    <property type="evidence" value="ECO:0007669"/>
    <property type="project" value="InterPro"/>
</dbReference>
<evidence type="ECO:0000313" key="3">
    <source>
        <dbReference type="EMBL" id="KNE57614.1"/>
    </source>
</evidence>
<keyword evidence="2" id="KW-0732">Signal</keyword>
<keyword evidence="4" id="KW-1185">Reference proteome</keyword>